<evidence type="ECO:0000256" key="2">
    <source>
        <dbReference type="ARBA" id="ARBA00022475"/>
    </source>
</evidence>
<keyword evidence="2" id="KW-1003">Cell membrane</keyword>
<name>A0A0F9PXK2_9ZZZZ</name>
<keyword evidence="3 7" id="KW-0812">Transmembrane</keyword>
<evidence type="ECO:0000256" key="5">
    <source>
        <dbReference type="ARBA" id="ARBA00023136"/>
    </source>
</evidence>
<comment type="subcellular location">
    <subcellularLocation>
        <location evidence="1">Cell membrane</location>
        <topology evidence="1">Multi-pass membrane protein</topology>
    </subcellularLocation>
</comment>
<dbReference type="InterPro" id="IPR050250">
    <property type="entry name" value="Macrolide_Exporter_MacB"/>
</dbReference>
<sequence>MNLWKLLWRSLAYYRKTHLWVVLGTLISTAMLVGALVIGDSVRHSLQQIVSDRLGTTEFALSSEDRFFEARLADDLAKSLGTTVAPLLQTRGMAIAEGGKRRVNSIQVVGIDARFGEMGGAEDFYSQIAPDEVIVNRQLAERLGVEKNDEILLRFQKLDAMPKDAPLSLDSESAVARRFRVRGIALDSEFGSFNLKADQVIPSTAFVSLSGISREMGFAQKANVLLVSEREGNPLDIQIVNDASRDAWTLADSGLELREIHGKTIVELRSSRIFLDPSVVDGALSLSESAQPILTYFVNELRRGERSTPYSFISAPGAPVVPPDMKDDEIIINEWLARDLQAGAGDRLQLTYYILGPRRDLEELNSDFRVKAVVPLRGIYADKDLLPDFPGLADEANCRDWKPGIPIDLDKIRDKDEDYWDDYRGTPKAFVTLAAAQRMWANRFGNVTAVRFPGLKKDDVQKNLKKAIDPSGLGFIFRDLKSEGLRASSQSVSFAQLFLGLSFFIIVAALLLTSLLFVFNTENRTEENGLFLALGFSSKAVRRLVLREGAVLVVLGSLLGSFAGILYNLLILKALET</sequence>
<proteinExistence type="inferred from homology"/>
<dbReference type="EMBL" id="LAZR01002073">
    <property type="protein sequence ID" value="KKN34964.1"/>
    <property type="molecule type" value="Genomic_DNA"/>
</dbReference>
<evidence type="ECO:0000259" key="9">
    <source>
        <dbReference type="Pfam" id="PF12704"/>
    </source>
</evidence>
<accession>A0A0F9PXK2</accession>
<evidence type="ECO:0000313" key="10">
    <source>
        <dbReference type="EMBL" id="KKN34964.1"/>
    </source>
</evidence>
<feature type="transmembrane region" description="Helical" evidence="7">
    <location>
        <begin position="20"/>
        <end position="39"/>
    </location>
</feature>
<evidence type="ECO:0000256" key="3">
    <source>
        <dbReference type="ARBA" id="ARBA00022692"/>
    </source>
</evidence>
<evidence type="ECO:0000256" key="7">
    <source>
        <dbReference type="SAM" id="Phobius"/>
    </source>
</evidence>
<comment type="similarity">
    <text evidence="6">Belongs to the ABC-4 integral membrane protein family.</text>
</comment>
<evidence type="ECO:0000256" key="6">
    <source>
        <dbReference type="ARBA" id="ARBA00038076"/>
    </source>
</evidence>
<feature type="transmembrane region" description="Helical" evidence="7">
    <location>
        <begin position="549"/>
        <end position="571"/>
    </location>
</feature>
<feature type="non-terminal residue" evidence="10">
    <location>
        <position position="577"/>
    </location>
</feature>
<feature type="domain" description="MacB-like periplasmic core" evidence="9">
    <location>
        <begin position="22"/>
        <end position="214"/>
    </location>
</feature>
<evidence type="ECO:0000256" key="4">
    <source>
        <dbReference type="ARBA" id="ARBA00022989"/>
    </source>
</evidence>
<evidence type="ECO:0000256" key="1">
    <source>
        <dbReference type="ARBA" id="ARBA00004651"/>
    </source>
</evidence>
<feature type="domain" description="ABC3 transporter permease C-terminal" evidence="8">
    <location>
        <begin position="501"/>
        <end position="571"/>
    </location>
</feature>
<dbReference type="GO" id="GO:0022857">
    <property type="term" value="F:transmembrane transporter activity"/>
    <property type="evidence" value="ECO:0007669"/>
    <property type="project" value="TreeGrafter"/>
</dbReference>
<evidence type="ECO:0000259" key="8">
    <source>
        <dbReference type="Pfam" id="PF02687"/>
    </source>
</evidence>
<dbReference type="InterPro" id="IPR003838">
    <property type="entry name" value="ABC3_permease_C"/>
</dbReference>
<comment type="caution">
    <text evidence="10">The sequence shown here is derived from an EMBL/GenBank/DDBJ whole genome shotgun (WGS) entry which is preliminary data.</text>
</comment>
<dbReference type="Pfam" id="PF12704">
    <property type="entry name" value="MacB_PCD"/>
    <property type="match status" value="1"/>
</dbReference>
<dbReference type="AlphaFoldDB" id="A0A0F9PXK2"/>
<keyword evidence="4 7" id="KW-1133">Transmembrane helix</keyword>
<gene>
    <name evidence="10" type="ORF">LCGC14_0788350</name>
</gene>
<dbReference type="PANTHER" id="PTHR30572:SF4">
    <property type="entry name" value="ABC TRANSPORTER PERMEASE YTRF"/>
    <property type="match status" value="1"/>
</dbReference>
<dbReference type="GO" id="GO:0005886">
    <property type="term" value="C:plasma membrane"/>
    <property type="evidence" value="ECO:0007669"/>
    <property type="project" value="UniProtKB-SubCell"/>
</dbReference>
<dbReference type="Pfam" id="PF02687">
    <property type="entry name" value="FtsX"/>
    <property type="match status" value="1"/>
</dbReference>
<feature type="transmembrane region" description="Helical" evidence="7">
    <location>
        <begin position="497"/>
        <end position="519"/>
    </location>
</feature>
<keyword evidence="5 7" id="KW-0472">Membrane</keyword>
<protein>
    <submittedName>
        <fullName evidence="10">Uncharacterized protein</fullName>
    </submittedName>
</protein>
<dbReference type="InterPro" id="IPR025857">
    <property type="entry name" value="MacB_PCD"/>
</dbReference>
<reference evidence="10" key="1">
    <citation type="journal article" date="2015" name="Nature">
        <title>Complex archaea that bridge the gap between prokaryotes and eukaryotes.</title>
        <authorList>
            <person name="Spang A."/>
            <person name="Saw J.H."/>
            <person name="Jorgensen S.L."/>
            <person name="Zaremba-Niedzwiedzka K."/>
            <person name="Martijn J."/>
            <person name="Lind A.E."/>
            <person name="van Eijk R."/>
            <person name="Schleper C."/>
            <person name="Guy L."/>
            <person name="Ettema T.J."/>
        </authorList>
    </citation>
    <scope>NUCLEOTIDE SEQUENCE</scope>
</reference>
<organism evidence="10">
    <name type="scientific">marine sediment metagenome</name>
    <dbReference type="NCBI Taxonomy" id="412755"/>
    <lineage>
        <taxon>unclassified sequences</taxon>
        <taxon>metagenomes</taxon>
        <taxon>ecological metagenomes</taxon>
    </lineage>
</organism>
<dbReference type="PANTHER" id="PTHR30572">
    <property type="entry name" value="MEMBRANE COMPONENT OF TRANSPORTER-RELATED"/>
    <property type="match status" value="1"/>
</dbReference>